<feature type="domain" description="Isopropylmalate dehydrogenase-like" evidence="1">
    <location>
        <begin position="3"/>
        <end position="39"/>
    </location>
</feature>
<dbReference type="Gene3D" id="3.40.718.10">
    <property type="entry name" value="Isopropylmalate Dehydrogenase"/>
    <property type="match status" value="1"/>
</dbReference>
<sequence length="39" mass="4320">MYNIALIPGDGIGSEIIREGKKVIEVASKIYGIKINWTE</sequence>
<evidence type="ECO:0000313" key="2">
    <source>
        <dbReference type="EMBL" id="GAH25208.1"/>
    </source>
</evidence>
<comment type="caution">
    <text evidence="2">The sequence shown here is derived from an EMBL/GenBank/DDBJ whole genome shotgun (WGS) entry which is preliminary data.</text>
</comment>
<dbReference type="AlphaFoldDB" id="X1FWQ0"/>
<reference evidence="2" key="1">
    <citation type="journal article" date="2014" name="Front. Microbiol.">
        <title>High frequency of phylogenetically diverse reductive dehalogenase-homologous genes in deep subseafloor sedimentary metagenomes.</title>
        <authorList>
            <person name="Kawai M."/>
            <person name="Futagami T."/>
            <person name="Toyoda A."/>
            <person name="Takaki Y."/>
            <person name="Nishi S."/>
            <person name="Hori S."/>
            <person name="Arai W."/>
            <person name="Tsubouchi T."/>
            <person name="Morono Y."/>
            <person name="Uchiyama I."/>
            <person name="Ito T."/>
            <person name="Fujiyama A."/>
            <person name="Inagaki F."/>
            <person name="Takami H."/>
        </authorList>
    </citation>
    <scope>NUCLEOTIDE SEQUENCE</scope>
    <source>
        <strain evidence="2">Expedition CK06-06</strain>
    </source>
</reference>
<protein>
    <recommendedName>
        <fullName evidence="1">Isopropylmalate dehydrogenase-like domain-containing protein</fullName>
    </recommendedName>
</protein>
<dbReference type="Pfam" id="PF00180">
    <property type="entry name" value="Iso_dh"/>
    <property type="match status" value="1"/>
</dbReference>
<name>X1FWQ0_9ZZZZ</name>
<evidence type="ECO:0000259" key="1">
    <source>
        <dbReference type="Pfam" id="PF00180"/>
    </source>
</evidence>
<dbReference type="SUPFAM" id="SSF53659">
    <property type="entry name" value="Isocitrate/Isopropylmalate dehydrogenase-like"/>
    <property type="match status" value="1"/>
</dbReference>
<accession>X1FWQ0</accession>
<dbReference type="EMBL" id="BART01040006">
    <property type="protein sequence ID" value="GAH25208.1"/>
    <property type="molecule type" value="Genomic_DNA"/>
</dbReference>
<organism evidence="2">
    <name type="scientific">marine sediment metagenome</name>
    <dbReference type="NCBI Taxonomy" id="412755"/>
    <lineage>
        <taxon>unclassified sequences</taxon>
        <taxon>metagenomes</taxon>
        <taxon>ecological metagenomes</taxon>
    </lineage>
</organism>
<gene>
    <name evidence="2" type="ORF">S01H4_65402</name>
</gene>
<dbReference type="InterPro" id="IPR024084">
    <property type="entry name" value="IsoPropMal-DH-like_dom"/>
</dbReference>
<proteinExistence type="predicted"/>
<feature type="non-terminal residue" evidence="2">
    <location>
        <position position="39"/>
    </location>
</feature>